<dbReference type="AlphaFoldDB" id="A0A7J9P1R1"/>
<evidence type="ECO:0000313" key="3">
    <source>
        <dbReference type="Proteomes" id="UP000522365"/>
    </source>
</evidence>
<name>A0A7J9P1R1_METMI</name>
<evidence type="ECO:0000256" key="1">
    <source>
        <dbReference type="SAM" id="Phobius"/>
    </source>
</evidence>
<keyword evidence="1" id="KW-1133">Transmembrane helix</keyword>
<gene>
    <name evidence="2" type="ORF">HNP89_001250</name>
</gene>
<keyword evidence="1" id="KW-0812">Transmembrane</keyword>
<comment type="caution">
    <text evidence="2">The sequence shown here is derived from an EMBL/GenBank/DDBJ whole genome shotgun (WGS) entry which is preliminary data.</text>
</comment>
<accession>A0A7J9P1R1</accession>
<reference evidence="2 3" key="1">
    <citation type="submission" date="2020-07" db="EMBL/GenBank/DDBJ databases">
        <title>Genomic Encyclopedia of Type Strains, Phase IV (KMG-V): Genome sequencing to study the core and pangenomes of soil and plant-associated prokaryotes.</title>
        <authorList>
            <person name="Whitman W."/>
        </authorList>
    </citation>
    <scope>NUCLEOTIDE SEQUENCE [LARGE SCALE GENOMIC DNA]</scope>
    <source>
        <strain evidence="2 3">S1</strain>
    </source>
</reference>
<proteinExistence type="predicted"/>
<dbReference type="Proteomes" id="UP000522365">
    <property type="component" value="Unassembled WGS sequence"/>
</dbReference>
<evidence type="ECO:0000313" key="2">
    <source>
        <dbReference type="EMBL" id="MBA2853293.1"/>
    </source>
</evidence>
<dbReference type="EMBL" id="JACDUK010000002">
    <property type="protein sequence ID" value="MBA2853293.1"/>
    <property type="molecule type" value="Genomic_DNA"/>
</dbReference>
<feature type="transmembrane region" description="Helical" evidence="1">
    <location>
        <begin position="109"/>
        <end position="127"/>
    </location>
</feature>
<sequence>MIRICPKCLKAVVHYEKEYLTGKVRPVFVDTENKCCGYLQTESVFNNAKCSKLQILKTQAGKISKQLNLSEELKYEFFENLKRFKRDHNEWKDYRVLEEALNSPSNNTFFYFLNKILILNLIIRFLFSTSFQMKLTVLLYGNSVLQILRFLNYI</sequence>
<keyword evidence="1" id="KW-0472">Membrane</keyword>
<organism evidence="2 3">
    <name type="scientific">Methanococcus maripaludis</name>
    <name type="common">Methanococcus deltae</name>
    <dbReference type="NCBI Taxonomy" id="39152"/>
    <lineage>
        <taxon>Archaea</taxon>
        <taxon>Methanobacteriati</taxon>
        <taxon>Methanobacteriota</taxon>
        <taxon>Methanomada group</taxon>
        <taxon>Methanococci</taxon>
        <taxon>Methanococcales</taxon>
        <taxon>Methanococcaceae</taxon>
        <taxon>Methanococcus</taxon>
    </lineage>
</organism>
<protein>
    <submittedName>
        <fullName evidence="2">Uncharacterized protein</fullName>
    </submittedName>
</protein>